<feature type="transmembrane region" description="Helical" evidence="1">
    <location>
        <begin position="132"/>
        <end position="157"/>
    </location>
</feature>
<proteinExistence type="predicted"/>
<dbReference type="RefSeq" id="WP_171243452.1">
    <property type="nucleotide sequence ID" value="NZ_JABEPQ010000002.1"/>
</dbReference>
<feature type="transmembrane region" description="Helical" evidence="1">
    <location>
        <begin position="77"/>
        <end position="95"/>
    </location>
</feature>
<keyword evidence="1" id="KW-0812">Transmembrane</keyword>
<keyword evidence="1" id="KW-1133">Transmembrane helix</keyword>
<comment type="caution">
    <text evidence="2">The sequence shown here is derived from an EMBL/GenBank/DDBJ whole genome shotgun (WGS) entry which is preliminary data.</text>
</comment>
<name>A0A849H908_9MICO</name>
<evidence type="ECO:0000256" key="1">
    <source>
        <dbReference type="SAM" id="Phobius"/>
    </source>
</evidence>
<feature type="transmembrane region" description="Helical" evidence="1">
    <location>
        <begin position="211"/>
        <end position="231"/>
    </location>
</feature>
<dbReference type="Proteomes" id="UP000588586">
    <property type="component" value="Unassembled WGS sequence"/>
</dbReference>
<evidence type="ECO:0000313" key="2">
    <source>
        <dbReference type="EMBL" id="NNM46340.1"/>
    </source>
</evidence>
<dbReference type="EMBL" id="JABEPQ010000002">
    <property type="protein sequence ID" value="NNM46340.1"/>
    <property type="molecule type" value="Genomic_DNA"/>
</dbReference>
<evidence type="ECO:0000313" key="3">
    <source>
        <dbReference type="Proteomes" id="UP000588586"/>
    </source>
</evidence>
<keyword evidence="3" id="KW-1185">Reference proteome</keyword>
<gene>
    <name evidence="2" type="ORF">HJG52_10015</name>
</gene>
<feature type="transmembrane region" description="Helical" evidence="1">
    <location>
        <begin position="243"/>
        <end position="272"/>
    </location>
</feature>
<accession>A0A849H908</accession>
<sequence>MHLKVGEFLLDGGRFGAADPWAPYAQGHYEPTQWLPSVVVAKIYEWWGLPAVAWSRTAGITLLALGLLLSLRTIARLPVALVATALAIVCAWPSLTERPQVGGFVLLVPVIAAWWRTAVDGRVRWWLVPLTWLAACVHGIWSLGLGTGLLVVAGLVVERRFTTSQRVRMIACLAGCLAVTALTPLGPRLTLAPFTVGSNARQFVSEWMPSSARTPAVAVTLLALAVVFWLWSRRSARPQLWQLFLWLAALGLTLFMRRTVPVGGFLAAYLLADAWATRGTLAPVRFRPSRHEVITFVAAALATLLVAIPLARTRGDLTPGLPTRLEHELRALPAGTHVISDGDLSGWLMFTAPNAHPVFDIRVEAYTPAHVRGFIAALRAEPSWREYLSRTGTRAALLKDDSALTSALTDQWRWRVAGRDSGYVLLVVP</sequence>
<evidence type="ECO:0008006" key="4">
    <source>
        <dbReference type="Google" id="ProtNLM"/>
    </source>
</evidence>
<reference evidence="2 3" key="1">
    <citation type="submission" date="2020-04" db="EMBL/GenBank/DDBJ databases">
        <title>Knoellia sp. isolate from air conditioner.</title>
        <authorList>
            <person name="Chea S."/>
            <person name="Kim D.-U."/>
        </authorList>
    </citation>
    <scope>NUCLEOTIDE SEQUENCE [LARGE SCALE GENOMIC DNA]</scope>
    <source>
        <strain evidence="2 3">DB2414S</strain>
    </source>
</reference>
<organism evidence="2 3">
    <name type="scientific">Knoellia koreensis</name>
    <dbReference type="NCBI Taxonomy" id="2730921"/>
    <lineage>
        <taxon>Bacteria</taxon>
        <taxon>Bacillati</taxon>
        <taxon>Actinomycetota</taxon>
        <taxon>Actinomycetes</taxon>
        <taxon>Micrococcales</taxon>
        <taxon>Intrasporangiaceae</taxon>
        <taxon>Knoellia</taxon>
    </lineage>
</organism>
<dbReference type="AlphaFoldDB" id="A0A849H908"/>
<feature type="transmembrane region" description="Helical" evidence="1">
    <location>
        <begin position="292"/>
        <end position="311"/>
    </location>
</feature>
<feature type="transmembrane region" description="Helical" evidence="1">
    <location>
        <begin position="169"/>
        <end position="191"/>
    </location>
</feature>
<keyword evidence="1" id="KW-0472">Membrane</keyword>
<protein>
    <recommendedName>
        <fullName evidence="4">Glycosyltransferase RgtA/B/C/D-like domain-containing protein</fullName>
    </recommendedName>
</protein>